<organism evidence="3 4">
    <name type="scientific">Paraburkholderia phenazinium</name>
    <dbReference type="NCBI Taxonomy" id="60549"/>
    <lineage>
        <taxon>Bacteria</taxon>
        <taxon>Pseudomonadati</taxon>
        <taxon>Pseudomonadota</taxon>
        <taxon>Betaproteobacteria</taxon>
        <taxon>Burkholderiales</taxon>
        <taxon>Burkholderiaceae</taxon>
        <taxon>Paraburkholderia</taxon>
    </lineage>
</organism>
<feature type="region of interest" description="Disordered" evidence="1">
    <location>
        <begin position="1"/>
        <end position="41"/>
    </location>
</feature>
<dbReference type="Gene3D" id="1.10.10.10">
    <property type="entry name" value="Winged helix-like DNA-binding domain superfamily/Winged helix DNA-binding domain"/>
    <property type="match status" value="1"/>
</dbReference>
<feature type="compositionally biased region" description="Low complexity" evidence="1">
    <location>
        <begin position="11"/>
        <end position="27"/>
    </location>
</feature>
<dbReference type="PANTHER" id="PTHR30432">
    <property type="entry name" value="TRANSCRIPTIONAL REGULATOR MODE"/>
    <property type="match status" value="1"/>
</dbReference>
<reference evidence="3 4" key="1">
    <citation type="submission" date="2016-11" db="EMBL/GenBank/DDBJ databases">
        <authorList>
            <person name="Jaros S."/>
            <person name="Januszkiewicz K."/>
            <person name="Wedrychowicz H."/>
        </authorList>
    </citation>
    <scope>NUCLEOTIDE SEQUENCE [LARGE SCALE GENOMIC DNA]</scope>
    <source>
        <strain evidence="3 4">GAS86</strain>
    </source>
</reference>
<sequence length="160" mass="17031">MPAKTTGIKPGAKAATRAGSRAGTRVASKADSKAGAKAGTQVRNKARPEVRFRMRIRKGETVALGPGKVELLEAVREHGSISAAARSLDMSYRRAWLLIDELNRSLKSPATVSEQGGQSGGGCVLTEVGESIVRLYRDVEAQAEQACATQIGDLIRLMRL</sequence>
<proteinExistence type="predicted"/>
<dbReference type="InterPro" id="IPR000847">
    <property type="entry name" value="LysR_HTH_N"/>
</dbReference>
<dbReference type="EMBL" id="FSRM01000002">
    <property type="protein sequence ID" value="SIO54072.1"/>
    <property type="molecule type" value="Genomic_DNA"/>
</dbReference>
<name>A0A1N6KBY9_9BURK</name>
<dbReference type="AlphaFoldDB" id="A0A1N6KBY9"/>
<protein>
    <submittedName>
        <fullName evidence="3">Molybdate transport system regulatory protein</fullName>
    </submittedName>
</protein>
<feature type="domain" description="HTH lysR-type" evidence="2">
    <location>
        <begin position="69"/>
        <end position="130"/>
    </location>
</feature>
<dbReference type="Proteomes" id="UP000184693">
    <property type="component" value="Unassembled WGS sequence"/>
</dbReference>
<dbReference type="InterPro" id="IPR051815">
    <property type="entry name" value="Molybdate_resp_trans_reg"/>
</dbReference>
<dbReference type="InterPro" id="IPR036388">
    <property type="entry name" value="WH-like_DNA-bd_sf"/>
</dbReference>
<dbReference type="PANTHER" id="PTHR30432:SF1">
    <property type="entry name" value="DNA-BINDING TRANSCRIPTIONAL DUAL REGULATOR MODE"/>
    <property type="match status" value="1"/>
</dbReference>
<evidence type="ECO:0000313" key="4">
    <source>
        <dbReference type="Proteomes" id="UP000184693"/>
    </source>
</evidence>
<dbReference type="InterPro" id="IPR036390">
    <property type="entry name" value="WH_DNA-bd_sf"/>
</dbReference>
<dbReference type="Pfam" id="PF00126">
    <property type="entry name" value="HTH_1"/>
    <property type="match status" value="1"/>
</dbReference>
<evidence type="ECO:0000256" key="1">
    <source>
        <dbReference type="SAM" id="MobiDB-lite"/>
    </source>
</evidence>
<gene>
    <name evidence="3" type="ORF">SAMN05444168_6731</name>
</gene>
<dbReference type="SUPFAM" id="SSF46785">
    <property type="entry name" value="Winged helix' DNA-binding domain"/>
    <property type="match status" value="1"/>
</dbReference>
<evidence type="ECO:0000313" key="3">
    <source>
        <dbReference type="EMBL" id="SIO54072.1"/>
    </source>
</evidence>
<accession>A0A1N6KBY9</accession>
<evidence type="ECO:0000259" key="2">
    <source>
        <dbReference type="Pfam" id="PF00126"/>
    </source>
</evidence>
<dbReference type="GO" id="GO:0003700">
    <property type="term" value="F:DNA-binding transcription factor activity"/>
    <property type="evidence" value="ECO:0007669"/>
    <property type="project" value="InterPro"/>
</dbReference>